<dbReference type="InterPro" id="IPR027417">
    <property type="entry name" value="P-loop_NTPase"/>
</dbReference>
<evidence type="ECO:0000259" key="7">
    <source>
        <dbReference type="Pfam" id="PF00350"/>
    </source>
</evidence>
<dbReference type="PANTHER" id="PTHR10465:SF0">
    <property type="entry name" value="SARCALUMENIN"/>
    <property type="match status" value="1"/>
</dbReference>
<evidence type="ECO:0000313" key="9">
    <source>
        <dbReference type="Proteomes" id="UP001144372"/>
    </source>
</evidence>
<keyword evidence="3" id="KW-0378">Hydrolase</keyword>
<evidence type="ECO:0000256" key="5">
    <source>
        <dbReference type="ARBA" id="ARBA00023136"/>
    </source>
</evidence>
<dbReference type="GO" id="GO:0005525">
    <property type="term" value="F:GTP binding"/>
    <property type="evidence" value="ECO:0007669"/>
    <property type="project" value="UniProtKB-KW"/>
</dbReference>
<protein>
    <recommendedName>
        <fullName evidence="7">Dynamin N-terminal domain-containing protein</fullName>
    </recommendedName>
</protein>
<name>A0A9W6FU69_9BACT</name>
<dbReference type="GO" id="GO:0003924">
    <property type="term" value="F:GTPase activity"/>
    <property type="evidence" value="ECO:0007669"/>
    <property type="project" value="InterPro"/>
</dbReference>
<dbReference type="PANTHER" id="PTHR10465">
    <property type="entry name" value="TRANSMEMBRANE GTPASE FZO1"/>
    <property type="match status" value="1"/>
</dbReference>
<gene>
    <name evidence="8" type="ORF">DAMNIGENAA_23880</name>
</gene>
<comment type="subcellular location">
    <subcellularLocation>
        <location evidence="1">Membrane</location>
    </subcellularLocation>
</comment>
<evidence type="ECO:0000256" key="1">
    <source>
        <dbReference type="ARBA" id="ARBA00004370"/>
    </source>
</evidence>
<evidence type="ECO:0000256" key="6">
    <source>
        <dbReference type="SAM" id="Coils"/>
    </source>
</evidence>
<evidence type="ECO:0000256" key="3">
    <source>
        <dbReference type="ARBA" id="ARBA00022801"/>
    </source>
</evidence>
<dbReference type="SUPFAM" id="SSF52540">
    <property type="entry name" value="P-loop containing nucleoside triphosphate hydrolases"/>
    <property type="match status" value="1"/>
</dbReference>
<sequence length="768" mass="89068">MNEYLQFKGKIQQRVEMLEGAVRELELSGLAKRGVLSRWSESLDQVKTSLQDSLVRIAVVGAVKSGKSTLINTLLGRDLLMRGAGIITAFITRIQTNGRVGGWVELKPWAQIQKELNASLRMFPLYQEEMSESDALDIRCAEDRERLKAFLDRAQIEWQQNLGRLDPHFILLKGYLEGYFQLRDEMDEDVRRLVLDEDSIGRHRHYVGREGQAVYVRDMELHYPVPWLGQRVEIADCQGSDSPNSLHFELLQRYLLKSQFILYVISSRTGLREADFKLLDFIKTLRMFPQTFFILNVDLDAHPHVEDLNALVNRVRSELSWVVPRPALFAFSGLYHLIDQLHEELPEREGRRLEFWKEDAALARCTEGDFAAFREEMRRRIVSQRTRILLGSGLSRLSMVAAGILDTARAQKRFIDENLGSLKEFTGQLKTKQKALQGTLRTLENAIAGLQDSVKQELDQAADGYFHLKEGLLVGETLDMVEHYPISEKYYRELTDYRQFLHKLYHFYREFRQSISRYLVEKVNVRVIEFAKEQEAFLHDRLSESSQSFWALFGSALEDYRREMAQFQIDLRAPGDLRHCQWPSMEMIIPPTFSPFMDQEALGPGVLLMKFGLGCFTRFLTGIKSRMGKQRDLLQWRPQESETIQEAVSLVKSETKSELLHAFQEYHKSFKFRYLHRLLDEMTRFLLEEFRLRAEMTELDFVGILKQSEVEGKGRAAMRDLLIRTVELTEGMAAELDELRCLVQLEWLSSEGEASPKAREPSEPVPIS</sequence>
<keyword evidence="5" id="KW-0472">Membrane</keyword>
<dbReference type="GO" id="GO:0016020">
    <property type="term" value="C:membrane"/>
    <property type="evidence" value="ECO:0007669"/>
    <property type="project" value="UniProtKB-SubCell"/>
</dbReference>
<comment type="caution">
    <text evidence="8">The sequence shown here is derived from an EMBL/GenBank/DDBJ whole genome shotgun (WGS) entry which is preliminary data.</text>
</comment>
<keyword evidence="9" id="KW-1185">Reference proteome</keyword>
<dbReference type="Proteomes" id="UP001144372">
    <property type="component" value="Unassembled WGS sequence"/>
</dbReference>
<evidence type="ECO:0000256" key="2">
    <source>
        <dbReference type="ARBA" id="ARBA00022741"/>
    </source>
</evidence>
<dbReference type="EMBL" id="BSDR01000001">
    <property type="protein sequence ID" value="GLI34955.1"/>
    <property type="molecule type" value="Genomic_DNA"/>
</dbReference>
<reference evidence="8" key="1">
    <citation type="submission" date="2022-12" db="EMBL/GenBank/DDBJ databases">
        <title>Reference genome sequencing for broad-spectrum identification of bacterial and archaeal isolates by mass spectrometry.</title>
        <authorList>
            <person name="Sekiguchi Y."/>
            <person name="Tourlousse D.M."/>
        </authorList>
    </citation>
    <scope>NUCLEOTIDE SEQUENCE</scope>
    <source>
        <strain evidence="8">ASRB1</strain>
    </source>
</reference>
<dbReference type="Gene3D" id="3.40.50.300">
    <property type="entry name" value="P-loop containing nucleotide triphosphate hydrolases"/>
    <property type="match status" value="1"/>
</dbReference>
<proteinExistence type="predicted"/>
<dbReference type="InterPro" id="IPR027094">
    <property type="entry name" value="Mitofusin_fam"/>
</dbReference>
<keyword evidence="2" id="KW-0547">Nucleotide-binding</keyword>
<dbReference type="AlphaFoldDB" id="A0A9W6FU69"/>
<evidence type="ECO:0000256" key="4">
    <source>
        <dbReference type="ARBA" id="ARBA00023134"/>
    </source>
</evidence>
<evidence type="ECO:0000313" key="8">
    <source>
        <dbReference type="EMBL" id="GLI34955.1"/>
    </source>
</evidence>
<keyword evidence="6" id="KW-0175">Coiled coil</keyword>
<organism evidence="8 9">
    <name type="scientific">Desulforhabdus amnigena</name>
    <dbReference type="NCBI Taxonomy" id="40218"/>
    <lineage>
        <taxon>Bacteria</taxon>
        <taxon>Pseudomonadati</taxon>
        <taxon>Thermodesulfobacteriota</taxon>
        <taxon>Syntrophobacteria</taxon>
        <taxon>Syntrophobacterales</taxon>
        <taxon>Syntrophobacteraceae</taxon>
        <taxon>Desulforhabdus</taxon>
    </lineage>
</organism>
<dbReference type="Pfam" id="PF00350">
    <property type="entry name" value="Dynamin_N"/>
    <property type="match status" value="1"/>
</dbReference>
<dbReference type="GO" id="GO:0008053">
    <property type="term" value="P:mitochondrial fusion"/>
    <property type="evidence" value="ECO:0007669"/>
    <property type="project" value="TreeGrafter"/>
</dbReference>
<dbReference type="RefSeq" id="WP_281794440.1">
    <property type="nucleotide sequence ID" value="NZ_BSDR01000001.1"/>
</dbReference>
<accession>A0A9W6FU69</accession>
<dbReference type="InterPro" id="IPR045063">
    <property type="entry name" value="Dynamin_N"/>
</dbReference>
<keyword evidence="4" id="KW-0342">GTP-binding</keyword>
<feature type="domain" description="Dynamin N-terminal" evidence="7">
    <location>
        <begin position="57"/>
        <end position="276"/>
    </location>
</feature>
<feature type="coiled-coil region" evidence="6">
    <location>
        <begin position="433"/>
        <end position="460"/>
    </location>
</feature>